<protein>
    <submittedName>
        <fullName evidence="8">Helix-turn-helix domain-containing protein</fullName>
    </submittedName>
</protein>
<dbReference type="GO" id="GO:0000160">
    <property type="term" value="P:phosphorelay signal transduction system"/>
    <property type="evidence" value="ECO:0007669"/>
    <property type="project" value="InterPro"/>
</dbReference>
<dbReference type="SUPFAM" id="SSF52172">
    <property type="entry name" value="CheY-like"/>
    <property type="match status" value="1"/>
</dbReference>
<dbReference type="RefSeq" id="WP_135153073.1">
    <property type="nucleotide sequence ID" value="NZ_SOMN01000023.1"/>
</dbReference>
<evidence type="ECO:0000256" key="2">
    <source>
        <dbReference type="ARBA" id="ARBA00023125"/>
    </source>
</evidence>
<dbReference type="PROSITE" id="PS00041">
    <property type="entry name" value="HTH_ARAC_FAMILY_1"/>
    <property type="match status" value="1"/>
</dbReference>
<dbReference type="CDD" id="cd17536">
    <property type="entry name" value="REC_YesN-like"/>
    <property type="match status" value="1"/>
</dbReference>
<dbReference type="SMART" id="SM00448">
    <property type="entry name" value="REC"/>
    <property type="match status" value="1"/>
</dbReference>
<dbReference type="InterPro" id="IPR020449">
    <property type="entry name" value="Tscrpt_reg_AraC-type_HTH"/>
</dbReference>
<keyword evidence="3" id="KW-0804">Transcription</keyword>
<evidence type="ECO:0000259" key="6">
    <source>
        <dbReference type="PROSITE" id="PS01124"/>
    </source>
</evidence>
<feature type="coiled-coil region" evidence="5">
    <location>
        <begin position="116"/>
        <end position="143"/>
    </location>
</feature>
<proteinExistence type="predicted"/>
<keyword evidence="1" id="KW-0805">Transcription regulation</keyword>
<keyword evidence="9" id="KW-1185">Reference proteome</keyword>
<dbReference type="InterPro" id="IPR018062">
    <property type="entry name" value="HTH_AraC-typ_CS"/>
</dbReference>
<accession>A0A4Y8LXT2</accession>
<keyword evidence="2" id="KW-0238">DNA-binding</keyword>
<feature type="domain" description="HTH araC/xylS-type" evidence="6">
    <location>
        <begin position="455"/>
        <end position="553"/>
    </location>
</feature>
<dbReference type="InterPro" id="IPR018060">
    <property type="entry name" value="HTH_AraC"/>
</dbReference>
<keyword evidence="4" id="KW-0597">Phosphoprotein</keyword>
<dbReference type="Gene3D" id="3.40.50.2300">
    <property type="match status" value="1"/>
</dbReference>
<dbReference type="SUPFAM" id="SSF46689">
    <property type="entry name" value="Homeodomain-like"/>
    <property type="match status" value="2"/>
</dbReference>
<evidence type="ECO:0000256" key="4">
    <source>
        <dbReference type="PROSITE-ProRule" id="PRU00169"/>
    </source>
</evidence>
<evidence type="ECO:0000313" key="9">
    <source>
        <dbReference type="Proteomes" id="UP000297900"/>
    </source>
</evidence>
<dbReference type="AlphaFoldDB" id="A0A4Y8LXT2"/>
<gene>
    <name evidence="8" type="ORF">E2980_15315</name>
</gene>
<dbReference type="PANTHER" id="PTHR43280">
    <property type="entry name" value="ARAC-FAMILY TRANSCRIPTIONAL REGULATOR"/>
    <property type="match status" value="1"/>
</dbReference>
<dbReference type="Pfam" id="PF12833">
    <property type="entry name" value="HTH_18"/>
    <property type="match status" value="1"/>
</dbReference>
<keyword evidence="5" id="KW-0175">Coiled coil</keyword>
<dbReference type="PANTHER" id="PTHR43280:SF2">
    <property type="entry name" value="HTH-TYPE TRANSCRIPTIONAL REGULATOR EXSA"/>
    <property type="match status" value="1"/>
</dbReference>
<dbReference type="InterPro" id="IPR009057">
    <property type="entry name" value="Homeodomain-like_sf"/>
</dbReference>
<name>A0A4Y8LXT2_9BACL</name>
<evidence type="ECO:0000256" key="1">
    <source>
        <dbReference type="ARBA" id="ARBA00023015"/>
    </source>
</evidence>
<dbReference type="Proteomes" id="UP000297900">
    <property type="component" value="Unassembled WGS sequence"/>
</dbReference>
<dbReference type="PROSITE" id="PS50110">
    <property type="entry name" value="RESPONSE_REGULATORY"/>
    <property type="match status" value="1"/>
</dbReference>
<comment type="caution">
    <text evidence="8">The sequence shown here is derived from an EMBL/GenBank/DDBJ whole genome shotgun (WGS) entry which is preliminary data.</text>
</comment>
<dbReference type="OrthoDB" id="2543932at2"/>
<dbReference type="Gene3D" id="1.10.10.60">
    <property type="entry name" value="Homeodomain-like"/>
    <property type="match status" value="2"/>
</dbReference>
<organism evidence="8 9">
    <name type="scientific">Cohnella luojiensis</name>
    <dbReference type="NCBI Taxonomy" id="652876"/>
    <lineage>
        <taxon>Bacteria</taxon>
        <taxon>Bacillati</taxon>
        <taxon>Bacillota</taxon>
        <taxon>Bacilli</taxon>
        <taxon>Bacillales</taxon>
        <taxon>Paenibacillaceae</taxon>
        <taxon>Cohnella</taxon>
    </lineage>
</organism>
<dbReference type="Pfam" id="PF00072">
    <property type="entry name" value="Response_reg"/>
    <property type="match status" value="1"/>
</dbReference>
<reference evidence="8 9" key="1">
    <citation type="submission" date="2019-03" db="EMBL/GenBank/DDBJ databases">
        <title>Cohnella endophytica sp. nov., a novel endophytic bacterium isolated from bark of Sonneratia apetala.</title>
        <authorList>
            <person name="Tuo L."/>
        </authorList>
    </citation>
    <scope>NUCLEOTIDE SEQUENCE [LARGE SCALE GENOMIC DNA]</scope>
    <source>
        <strain evidence="8 9">CCTCC AB 208254</strain>
    </source>
</reference>
<dbReference type="GO" id="GO:0003700">
    <property type="term" value="F:DNA-binding transcription factor activity"/>
    <property type="evidence" value="ECO:0007669"/>
    <property type="project" value="InterPro"/>
</dbReference>
<dbReference type="EMBL" id="SOMN01000023">
    <property type="protein sequence ID" value="TFE24708.1"/>
    <property type="molecule type" value="Genomic_DNA"/>
</dbReference>
<dbReference type="InterPro" id="IPR011006">
    <property type="entry name" value="CheY-like_superfamily"/>
</dbReference>
<evidence type="ECO:0000259" key="7">
    <source>
        <dbReference type="PROSITE" id="PS50110"/>
    </source>
</evidence>
<evidence type="ECO:0000313" key="8">
    <source>
        <dbReference type="EMBL" id="TFE24708.1"/>
    </source>
</evidence>
<dbReference type="SMART" id="SM00342">
    <property type="entry name" value="HTH_ARAC"/>
    <property type="match status" value="1"/>
</dbReference>
<feature type="modified residue" description="4-aspartylphosphate" evidence="4">
    <location>
        <position position="55"/>
    </location>
</feature>
<sequence length="558" mass="62809">MYRLLIVDDEPNIVNGLMHQFQEMSELELDVCKAYSASEALDIAGRTKIDVVISDIRMPGRSGLDLAEDFLYYWPSCRFIILTGYSEFDYVYTAIQKNVDSYILKSDGMEPILDAVKAAVVKIEEANRNRDLLEKARQQWKATEPLLKKEFFEALLQGEPASSVIRYKHFDELTIPLDPKEPVLMIAGKVDMWEETASYSSKLDVFGAIQNLFAGYLPAAFKIESAVMEHSVLVWFIQPAADAAKLIEDGDSKGSGLLTYLKAILEPVQNDSKERHGISASFAICGGAVAWDSIGKEFVLLKTALQQSRIFGQRMAVIDLGMPDGLTMWESGKPPASSHDFNNRLDRLDKYLGAGDEREASEMTGQLIGDLKRDISVNYMTGIERYYKFLAAYISHVNGTNAADNSQPDIRLPSIPAIGLPAEWEAMEEQFIELSLWVCRRNKEQAEKRENIVVERIHKFVGENLGGDLSLARIAEAVYFNPSYLSRFYKQLSGRNLSEYINATKAKAASQMLADMNLKVNEIALKLGFDSPSYFTAFFRKMTGTSPQEYREALLERR</sequence>
<evidence type="ECO:0000256" key="3">
    <source>
        <dbReference type="ARBA" id="ARBA00023163"/>
    </source>
</evidence>
<dbReference type="PROSITE" id="PS01124">
    <property type="entry name" value="HTH_ARAC_FAMILY_2"/>
    <property type="match status" value="1"/>
</dbReference>
<evidence type="ECO:0000256" key="5">
    <source>
        <dbReference type="SAM" id="Coils"/>
    </source>
</evidence>
<dbReference type="InterPro" id="IPR001789">
    <property type="entry name" value="Sig_transdc_resp-reg_receiver"/>
</dbReference>
<feature type="domain" description="Response regulatory" evidence="7">
    <location>
        <begin position="3"/>
        <end position="120"/>
    </location>
</feature>
<dbReference type="GO" id="GO:0043565">
    <property type="term" value="F:sequence-specific DNA binding"/>
    <property type="evidence" value="ECO:0007669"/>
    <property type="project" value="InterPro"/>
</dbReference>
<dbReference type="PRINTS" id="PR00032">
    <property type="entry name" value="HTHARAC"/>
</dbReference>